<dbReference type="InterPro" id="IPR058442">
    <property type="entry name" value="DUF8129"/>
</dbReference>
<reference evidence="2 3" key="1">
    <citation type="submission" date="2016-10" db="EMBL/GenBank/DDBJ databases">
        <authorList>
            <person name="de Groot N.N."/>
        </authorList>
    </citation>
    <scope>NUCLEOTIDE SEQUENCE [LARGE SCALE GENOMIC DNA]</scope>
    <source>
        <strain evidence="2 3">CGMCC 4.3143</strain>
    </source>
</reference>
<dbReference type="EMBL" id="FNBE01000026">
    <property type="protein sequence ID" value="SDH56968.1"/>
    <property type="molecule type" value="Genomic_DNA"/>
</dbReference>
<dbReference type="RefSeq" id="WP_093089683.1">
    <property type="nucleotide sequence ID" value="NZ_FNBE01000026.1"/>
</dbReference>
<name>A0A1G8DGX5_PSEOR</name>
<organism evidence="2 3">
    <name type="scientific">Pseudonocardia oroxyli</name>
    <dbReference type="NCBI Taxonomy" id="366584"/>
    <lineage>
        <taxon>Bacteria</taxon>
        <taxon>Bacillati</taxon>
        <taxon>Actinomycetota</taxon>
        <taxon>Actinomycetes</taxon>
        <taxon>Pseudonocardiales</taxon>
        <taxon>Pseudonocardiaceae</taxon>
        <taxon>Pseudonocardia</taxon>
    </lineage>
</organism>
<dbReference type="Pfam" id="PF26450">
    <property type="entry name" value="DUF8129"/>
    <property type="match status" value="1"/>
</dbReference>
<accession>A0A1G8DGX5</accession>
<dbReference type="OrthoDB" id="3568629at2"/>
<dbReference type="Proteomes" id="UP000198967">
    <property type="component" value="Unassembled WGS sequence"/>
</dbReference>
<evidence type="ECO:0000259" key="1">
    <source>
        <dbReference type="Pfam" id="PF26450"/>
    </source>
</evidence>
<evidence type="ECO:0000313" key="3">
    <source>
        <dbReference type="Proteomes" id="UP000198967"/>
    </source>
</evidence>
<proteinExistence type="predicted"/>
<protein>
    <recommendedName>
        <fullName evidence="1">DUF8129 domain-containing protein</fullName>
    </recommendedName>
</protein>
<dbReference type="AlphaFoldDB" id="A0A1G8DGX5"/>
<gene>
    <name evidence="2" type="ORF">SAMN05216377_12637</name>
</gene>
<feature type="domain" description="DUF8129" evidence="1">
    <location>
        <begin position="257"/>
        <end position="292"/>
    </location>
</feature>
<sequence>MTDTRTAVVAQLRALEHLTRTEIALARTRTAQARTDAVRDELLDNAAKAEDRSAAIADALRELGTVPDVVAPAVGWLGTLVKGAVEQTQPIDEALLGDLALEHQLADRARYLKALTRSGPVHDLADRLVAAHTETIGWLQGVLAQEAGGGPTALAPTPLQTVAAGVGKAAQLPVRLTVEGVNKAADRVQAGLGRIAGTASTAGQVLAGGLESAARRAEETDDGDLAHAVRRETGGLAAAELPIPTIDQLSVADASVAVARLRDPADVRAVQRYEERHKNRRGVLNALREQAETVARDAAGR</sequence>
<evidence type="ECO:0000313" key="2">
    <source>
        <dbReference type="EMBL" id="SDH56968.1"/>
    </source>
</evidence>
<keyword evidence="3" id="KW-1185">Reference proteome</keyword>